<dbReference type="EMBL" id="DXGA01000210">
    <property type="protein sequence ID" value="HIW94799.1"/>
    <property type="molecule type" value="Genomic_DNA"/>
</dbReference>
<reference evidence="2" key="1">
    <citation type="journal article" date="2021" name="PeerJ">
        <title>Extensive microbial diversity within the chicken gut microbiome revealed by metagenomics and culture.</title>
        <authorList>
            <person name="Gilroy R."/>
            <person name="Ravi A."/>
            <person name="Getino M."/>
            <person name="Pursley I."/>
            <person name="Horton D.L."/>
            <person name="Alikhan N.F."/>
            <person name="Baker D."/>
            <person name="Gharbi K."/>
            <person name="Hall N."/>
            <person name="Watson M."/>
            <person name="Adriaenssens E.M."/>
            <person name="Foster-Nyarko E."/>
            <person name="Jarju S."/>
            <person name="Secka A."/>
            <person name="Antonio M."/>
            <person name="Oren A."/>
            <person name="Chaudhuri R.R."/>
            <person name="La Ragione R."/>
            <person name="Hildebrand F."/>
            <person name="Pallen M.J."/>
        </authorList>
    </citation>
    <scope>NUCLEOTIDE SEQUENCE</scope>
    <source>
        <strain evidence="2">ChiGjej6B6-1540</strain>
    </source>
</reference>
<dbReference type="InterPro" id="IPR012156">
    <property type="entry name" value="Cold_shock_CspA"/>
</dbReference>
<keyword evidence="1" id="KW-0472">Membrane</keyword>
<evidence type="ECO:0000313" key="2">
    <source>
        <dbReference type="EMBL" id="HIW94799.1"/>
    </source>
</evidence>
<dbReference type="InterPro" id="IPR010718">
    <property type="entry name" value="DUF1294"/>
</dbReference>
<keyword evidence="1" id="KW-0812">Transmembrane</keyword>
<gene>
    <name evidence="2" type="ORF">H9868_09735</name>
</gene>
<organism evidence="2 3">
    <name type="scientific">Candidatus Flavonifractor merdipullorum</name>
    <dbReference type="NCBI Taxonomy" id="2838590"/>
    <lineage>
        <taxon>Bacteria</taxon>
        <taxon>Bacillati</taxon>
        <taxon>Bacillota</taxon>
        <taxon>Clostridia</taxon>
        <taxon>Eubacteriales</taxon>
        <taxon>Oscillospiraceae</taxon>
        <taxon>Flavonifractor</taxon>
    </lineage>
</organism>
<protein>
    <submittedName>
        <fullName evidence="2">DUF1294 domain-containing protein</fullName>
    </submittedName>
</protein>
<feature type="transmembrane region" description="Helical" evidence="1">
    <location>
        <begin position="6"/>
        <end position="23"/>
    </location>
</feature>
<name>A0A9D1UNX6_9FIRM</name>
<proteinExistence type="predicted"/>
<dbReference type="GO" id="GO:0003676">
    <property type="term" value="F:nucleic acid binding"/>
    <property type="evidence" value="ECO:0007669"/>
    <property type="project" value="InterPro"/>
</dbReference>
<keyword evidence="1" id="KW-1133">Transmembrane helix</keyword>
<dbReference type="AlphaFoldDB" id="A0A9D1UNX6"/>
<dbReference type="PIRSF" id="PIRSF002599">
    <property type="entry name" value="Cold_shock_A"/>
    <property type="match status" value="1"/>
</dbReference>
<feature type="transmembrane region" description="Helical" evidence="1">
    <location>
        <begin position="69"/>
        <end position="90"/>
    </location>
</feature>
<reference evidence="2" key="2">
    <citation type="submission" date="2021-04" db="EMBL/GenBank/DDBJ databases">
        <authorList>
            <person name="Gilroy R."/>
        </authorList>
    </citation>
    <scope>NUCLEOTIDE SEQUENCE</scope>
    <source>
        <strain evidence="2">ChiGjej6B6-1540</strain>
    </source>
</reference>
<accession>A0A9D1UNX6</accession>
<evidence type="ECO:0000313" key="3">
    <source>
        <dbReference type="Proteomes" id="UP000824192"/>
    </source>
</evidence>
<dbReference type="Pfam" id="PF06961">
    <property type="entry name" value="DUF1294"/>
    <property type="match status" value="1"/>
</dbReference>
<feature type="transmembrane region" description="Helical" evidence="1">
    <location>
        <begin position="43"/>
        <end position="63"/>
    </location>
</feature>
<sequence length="92" mass="10359">MEQVLFLMAAIWLAAVNLAGFILMGVDKSRAKRDAWRIPEKTLFLTAILGGSVGAIAGMFFFHHKTRHWYFRFGLPAILVVQLVAVGWLLSR</sequence>
<evidence type="ECO:0000256" key="1">
    <source>
        <dbReference type="SAM" id="Phobius"/>
    </source>
</evidence>
<dbReference type="Proteomes" id="UP000824192">
    <property type="component" value="Unassembled WGS sequence"/>
</dbReference>
<comment type="caution">
    <text evidence="2">The sequence shown here is derived from an EMBL/GenBank/DDBJ whole genome shotgun (WGS) entry which is preliminary data.</text>
</comment>